<evidence type="ECO:0000313" key="1">
    <source>
        <dbReference type="EMBL" id="CAE7162332.1"/>
    </source>
</evidence>
<accession>A0A812IND4</accession>
<name>A0A812IND4_9DINO</name>
<organism evidence="1 2">
    <name type="scientific">Symbiodinium necroappetens</name>
    <dbReference type="NCBI Taxonomy" id="1628268"/>
    <lineage>
        <taxon>Eukaryota</taxon>
        <taxon>Sar</taxon>
        <taxon>Alveolata</taxon>
        <taxon>Dinophyceae</taxon>
        <taxon>Suessiales</taxon>
        <taxon>Symbiodiniaceae</taxon>
        <taxon>Symbiodinium</taxon>
    </lineage>
</organism>
<dbReference type="AlphaFoldDB" id="A0A812IND4"/>
<proteinExistence type="predicted"/>
<dbReference type="EMBL" id="CAJNJA010002037">
    <property type="protein sequence ID" value="CAE7162332.1"/>
    <property type="molecule type" value="Genomic_DNA"/>
</dbReference>
<comment type="caution">
    <text evidence="1">The sequence shown here is derived from an EMBL/GenBank/DDBJ whole genome shotgun (WGS) entry which is preliminary data.</text>
</comment>
<keyword evidence="2" id="KW-1185">Reference proteome</keyword>
<gene>
    <name evidence="1" type="ORF">SNEC2469_LOCUS403</name>
</gene>
<dbReference type="Proteomes" id="UP000601435">
    <property type="component" value="Unassembled WGS sequence"/>
</dbReference>
<protein>
    <submittedName>
        <fullName evidence="1">Uncharacterized protein</fullName>
    </submittedName>
</protein>
<sequence>MARPTSRRKVLTTSGELGSESACCTLFKLQGELVSTRSLRRRGRALHFQAPLSVRKLEADDTDEFRFPLLIGMHLAPSLHRTRIGHK</sequence>
<dbReference type="OrthoDB" id="410577at2759"/>
<evidence type="ECO:0000313" key="2">
    <source>
        <dbReference type="Proteomes" id="UP000601435"/>
    </source>
</evidence>
<feature type="non-terminal residue" evidence="1">
    <location>
        <position position="1"/>
    </location>
</feature>
<reference evidence="1" key="1">
    <citation type="submission" date="2021-02" db="EMBL/GenBank/DDBJ databases">
        <authorList>
            <person name="Dougan E. K."/>
            <person name="Rhodes N."/>
            <person name="Thang M."/>
            <person name="Chan C."/>
        </authorList>
    </citation>
    <scope>NUCLEOTIDE SEQUENCE</scope>
</reference>